<sequence>MTIAEEISASGLFDRRWYLAAYRDVALSGMKPLAHFIRIGMKIGRDPGPKFDTRHYLQQVSAAELKGLAPVLHYLRVGRAQGKTALATAGKSAGRRRTPAVPPSRRIQAPQMFASAEKASQRLRKILSASLKGKPKRLFNSFDTALENEVRSAAARLYWKERDRYQAIKVSVVMPAYNRADRIGKAIESVQAQSHGNFELLIVDDGSSDNLKEVLKGYADDSRIRTFWNDHKGVSAARNTALEHATGTYVFYLDSDNVWTPDFLAIMVTAFEVSGQSCLYGASQLQNGLQEVLGYRGEPFNWDQCLSGNYIDMNVFAHRADLIRKYGAFDTVLQRMVDWDLILRYTREGGAAYCPVLGCIYLEDREDTGRISTSRPYIFRKLVHEKNRLGLTSVAETLDKISLRFALKIPAPYKVRHAWGDYHYAESLRASLEMLGHKVRIDFLEDWDKHPPNTSDVVVVLRGLSAYTPKPTEFSILWNISHPDQISYEEYARYDIICVASVSYADLLSKILERKVHALLQCTDSRSFAYREHENRPGAPGVFIGNSRNEFREIVKWAVEAGAGLEIYGQRWEQFVPAEMIVKDNLPNDQLANVYAGGHFVLNDHWASMRDFGIISNRVFDVVGCGGRLVSDSIPSIAQTFGGVVEMVDDPEGLRKALAEPLPPVAQAQRRWAAEQVHAHHSFDVRAREMMQLIKMKLVEPGTGPRAPSAPVRSPRRRRIGLLLQQGKRWPTSSAFIRLIAPLTTDYAATKLELVYLQDGSDPQLKECDICIVQRIAVRDDTEADLLLERLERLCIPLFVDTDDAFSFHEKHMADDLVLKRLMGRAREVWFSTEALAEAYSELQVPKRVIPNNLDPRFWRNYRQPVKTSFDAPKVRFLYMGTVTHEQDFLSVLPAFERLGEEMPDRFELTLIGAVRNPPQYPWLKQLMPPEAAGSYPRFVRWLVENAQFDVGIAPLVGSTFNGAKSDIKFLDYAALGLVPMVSEGPAYAKVIALGLAIGCRSDPEDWFEKAARIIRDPQAYEGMRQAALAHVWRERNVLNSGNELVDIMSASWFPGEIAD</sequence>
<dbReference type="AlphaFoldDB" id="A0A918J2V6"/>
<dbReference type="RefSeq" id="WP_189635316.1">
    <property type="nucleotide sequence ID" value="NZ_BMYQ01000018.1"/>
</dbReference>
<feature type="domain" description="Glycosyltransferase 2-like" evidence="1">
    <location>
        <begin position="171"/>
        <end position="282"/>
    </location>
</feature>
<keyword evidence="4" id="KW-1185">Reference proteome</keyword>
<dbReference type="Pfam" id="PF00535">
    <property type="entry name" value="Glycos_transf_2"/>
    <property type="match status" value="1"/>
</dbReference>
<dbReference type="SUPFAM" id="SSF53756">
    <property type="entry name" value="UDP-Glycosyltransferase/glycogen phosphorylase"/>
    <property type="match status" value="1"/>
</dbReference>
<dbReference type="Proteomes" id="UP000628984">
    <property type="component" value="Unassembled WGS sequence"/>
</dbReference>
<dbReference type="Gene3D" id="3.40.50.2000">
    <property type="entry name" value="Glycogen Phosphorylase B"/>
    <property type="match status" value="1"/>
</dbReference>
<dbReference type="Pfam" id="PF13524">
    <property type="entry name" value="Glyco_trans_1_2"/>
    <property type="match status" value="1"/>
</dbReference>
<evidence type="ECO:0000313" key="4">
    <source>
        <dbReference type="Proteomes" id="UP000628984"/>
    </source>
</evidence>
<reference evidence="3" key="2">
    <citation type="submission" date="2020-09" db="EMBL/GenBank/DDBJ databases">
        <authorList>
            <person name="Sun Q."/>
            <person name="Kim S."/>
        </authorList>
    </citation>
    <scope>NUCLEOTIDE SEQUENCE</scope>
    <source>
        <strain evidence="3">KCTC 23714</strain>
    </source>
</reference>
<dbReference type="CDD" id="cd00761">
    <property type="entry name" value="Glyco_tranf_GTA_type"/>
    <property type="match status" value="1"/>
</dbReference>
<evidence type="ECO:0008006" key="5">
    <source>
        <dbReference type="Google" id="ProtNLM"/>
    </source>
</evidence>
<feature type="domain" description="Spore protein YkvP/CgeB glycosyl transferase-like" evidence="2">
    <location>
        <begin position="553"/>
        <end position="692"/>
    </location>
</feature>
<dbReference type="PANTHER" id="PTHR43685">
    <property type="entry name" value="GLYCOSYLTRANSFERASE"/>
    <property type="match status" value="1"/>
</dbReference>
<dbReference type="InterPro" id="IPR029044">
    <property type="entry name" value="Nucleotide-diphossugar_trans"/>
</dbReference>
<organism evidence="3 4">
    <name type="scientific">Gemmobacter lanyuensis</name>
    <dbReference type="NCBI Taxonomy" id="1054497"/>
    <lineage>
        <taxon>Bacteria</taxon>
        <taxon>Pseudomonadati</taxon>
        <taxon>Pseudomonadota</taxon>
        <taxon>Alphaproteobacteria</taxon>
        <taxon>Rhodobacterales</taxon>
        <taxon>Paracoccaceae</taxon>
        <taxon>Gemmobacter</taxon>
    </lineage>
</organism>
<dbReference type="InterPro" id="IPR055259">
    <property type="entry name" value="YkvP/CgeB_Glyco_trans-like"/>
</dbReference>
<dbReference type="InterPro" id="IPR050834">
    <property type="entry name" value="Glycosyltransf_2"/>
</dbReference>
<proteinExistence type="predicted"/>
<dbReference type="InterPro" id="IPR001173">
    <property type="entry name" value="Glyco_trans_2-like"/>
</dbReference>
<evidence type="ECO:0000313" key="3">
    <source>
        <dbReference type="EMBL" id="GGW44864.1"/>
    </source>
</evidence>
<dbReference type="SUPFAM" id="SSF53448">
    <property type="entry name" value="Nucleotide-diphospho-sugar transferases"/>
    <property type="match status" value="1"/>
</dbReference>
<reference evidence="3" key="1">
    <citation type="journal article" date="2014" name="Int. J. Syst. Evol. Microbiol.">
        <title>Complete genome sequence of Corynebacterium casei LMG S-19264T (=DSM 44701T), isolated from a smear-ripened cheese.</title>
        <authorList>
            <consortium name="US DOE Joint Genome Institute (JGI-PGF)"/>
            <person name="Walter F."/>
            <person name="Albersmeier A."/>
            <person name="Kalinowski J."/>
            <person name="Ruckert C."/>
        </authorList>
    </citation>
    <scope>NUCLEOTIDE SEQUENCE</scope>
    <source>
        <strain evidence="3">KCTC 23714</strain>
    </source>
</reference>
<evidence type="ECO:0000259" key="1">
    <source>
        <dbReference type="Pfam" id="PF00535"/>
    </source>
</evidence>
<dbReference type="EMBL" id="BMYQ01000018">
    <property type="protein sequence ID" value="GGW44864.1"/>
    <property type="molecule type" value="Genomic_DNA"/>
</dbReference>
<dbReference type="PANTHER" id="PTHR43685:SF2">
    <property type="entry name" value="GLYCOSYLTRANSFERASE 2-LIKE DOMAIN-CONTAINING PROTEIN"/>
    <property type="match status" value="1"/>
</dbReference>
<accession>A0A918J2V6</accession>
<name>A0A918J2V6_9RHOB</name>
<evidence type="ECO:0000259" key="2">
    <source>
        <dbReference type="Pfam" id="PF13524"/>
    </source>
</evidence>
<comment type="caution">
    <text evidence="3">The sequence shown here is derived from an EMBL/GenBank/DDBJ whole genome shotgun (WGS) entry which is preliminary data.</text>
</comment>
<protein>
    <recommendedName>
        <fullName evidence="5">Glycosyltransferase 2-like domain-containing protein</fullName>
    </recommendedName>
</protein>
<dbReference type="Gene3D" id="3.90.550.10">
    <property type="entry name" value="Spore Coat Polysaccharide Biosynthesis Protein SpsA, Chain A"/>
    <property type="match status" value="1"/>
</dbReference>
<gene>
    <name evidence="3" type="ORF">GCM10011452_36410</name>
</gene>